<dbReference type="Proteomes" id="UP001497045">
    <property type="component" value="Unassembled WGS sequence"/>
</dbReference>
<evidence type="ECO:0000313" key="2">
    <source>
        <dbReference type="EMBL" id="MEL1252077.1"/>
    </source>
</evidence>
<keyword evidence="3" id="KW-1185">Reference proteome</keyword>
<evidence type="ECO:0000313" key="3">
    <source>
        <dbReference type="Proteomes" id="UP001497045"/>
    </source>
</evidence>
<organism evidence="2 3">
    <name type="scientific">Aurantiacibacter gilvus</name>
    <dbReference type="NCBI Taxonomy" id="3139141"/>
    <lineage>
        <taxon>Bacteria</taxon>
        <taxon>Pseudomonadati</taxon>
        <taxon>Pseudomonadota</taxon>
        <taxon>Alphaproteobacteria</taxon>
        <taxon>Sphingomonadales</taxon>
        <taxon>Erythrobacteraceae</taxon>
        <taxon>Aurantiacibacter</taxon>
    </lineage>
</organism>
<sequence length="159" mass="17591">MRYVLTTLAFAASTPAMAQDVSLPEFVEWGSSAAAIEEALDGKCAGGLTVREIDPPFLPGAEYQVQADCDGFDYFGDERFAEFVIGDDRLQMIWIMVEPEDEDDAVAAMREAYGQPSQEAEMFVAFENARTAWRAEPPEFLFYSPEVAEQMSAWFASAG</sequence>
<reference evidence="2 3" key="1">
    <citation type="submission" date="2024-04" db="EMBL/GenBank/DDBJ databases">
        <title>Aurantiacibacter sp. DGU6 16S ribosomal RNA gene Genome sequencing and assembly.</title>
        <authorList>
            <person name="Park S."/>
        </authorList>
    </citation>
    <scope>NUCLEOTIDE SEQUENCE [LARGE SCALE GENOMIC DNA]</scope>
    <source>
        <strain evidence="2 3">DGU6</strain>
    </source>
</reference>
<comment type="caution">
    <text evidence="2">The sequence shown here is derived from an EMBL/GenBank/DDBJ whole genome shotgun (WGS) entry which is preliminary data.</text>
</comment>
<dbReference type="EMBL" id="JBBYHV010000002">
    <property type="protein sequence ID" value="MEL1252077.1"/>
    <property type="molecule type" value="Genomic_DNA"/>
</dbReference>
<name>A0ABU9II34_9SPHN</name>
<keyword evidence="1" id="KW-0732">Signal</keyword>
<feature type="signal peptide" evidence="1">
    <location>
        <begin position="1"/>
        <end position="18"/>
    </location>
</feature>
<accession>A0ABU9II34</accession>
<feature type="chain" id="PRO_5045649163" evidence="1">
    <location>
        <begin position="19"/>
        <end position="159"/>
    </location>
</feature>
<gene>
    <name evidence="2" type="ORF">AAEO60_15475</name>
</gene>
<evidence type="ECO:0000256" key="1">
    <source>
        <dbReference type="SAM" id="SignalP"/>
    </source>
</evidence>
<proteinExistence type="predicted"/>
<dbReference type="RefSeq" id="WP_341674612.1">
    <property type="nucleotide sequence ID" value="NZ_JBBYHV010000002.1"/>
</dbReference>
<protein>
    <submittedName>
        <fullName evidence="2">Uncharacterized protein</fullName>
    </submittedName>
</protein>